<dbReference type="PANTHER" id="PTHR24251">
    <property type="entry name" value="OVOCHYMASE-RELATED"/>
    <property type="match status" value="1"/>
</dbReference>
<evidence type="ECO:0000256" key="3">
    <source>
        <dbReference type="PROSITE-ProRule" id="PRU00059"/>
    </source>
</evidence>
<dbReference type="InterPro" id="IPR000859">
    <property type="entry name" value="CUB_dom"/>
</dbReference>
<comment type="caution">
    <text evidence="7">The sequence shown here is derived from an EMBL/GenBank/DDBJ whole genome shotgun (WGS) entry which is preliminary data.</text>
</comment>
<keyword evidence="5" id="KW-0732">Signal</keyword>
<evidence type="ECO:0000259" key="6">
    <source>
        <dbReference type="PROSITE" id="PS01180"/>
    </source>
</evidence>
<evidence type="ECO:0000256" key="4">
    <source>
        <dbReference type="SAM" id="MobiDB-lite"/>
    </source>
</evidence>
<dbReference type="SUPFAM" id="SSF49854">
    <property type="entry name" value="Spermadhesin, CUB domain"/>
    <property type="match status" value="3"/>
</dbReference>
<feature type="domain" description="CUB" evidence="6">
    <location>
        <begin position="1"/>
        <end position="77"/>
    </location>
</feature>
<dbReference type="Gene3D" id="2.60.120.290">
    <property type="entry name" value="Spermadhesin, CUB domain"/>
    <property type="match status" value="2"/>
</dbReference>
<keyword evidence="1" id="KW-0677">Repeat</keyword>
<comment type="caution">
    <text evidence="3">Lacks conserved residue(s) required for the propagation of feature annotation.</text>
</comment>
<organism evidence="7 8">
    <name type="scientific">Characodon lateralis</name>
    <dbReference type="NCBI Taxonomy" id="208331"/>
    <lineage>
        <taxon>Eukaryota</taxon>
        <taxon>Metazoa</taxon>
        <taxon>Chordata</taxon>
        <taxon>Craniata</taxon>
        <taxon>Vertebrata</taxon>
        <taxon>Euteleostomi</taxon>
        <taxon>Actinopterygii</taxon>
        <taxon>Neopterygii</taxon>
        <taxon>Teleostei</taxon>
        <taxon>Neoteleostei</taxon>
        <taxon>Acanthomorphata</taxon>
        <taxon>Ovalentaria</taxon>
        <taxon>Atherinomorphae</taxon>
        <taxon>Cyprinodontiformes</taxon>
        <taxon>Goodeidae</taxon>
        <taxon>Characodon</taxon>
    </lineage>
</organism>
<name>A0ABU7DRL1_9TELE</name>
<gene>
    <name evidence="7" type="ORF">CHARACLAT_015555</name>
</gene>
<evidence type="ECO:0000256" key="1">
    <source>
        <dbReference type="ARBA" id="ARBA00022737"/>
    </source>
</evidence>
<sequence length="264" mass="28507">MFLLQVIHLWFVEFALEENQLCTADFVTLRDTLGTIGKYCGYTKPKPLVTLSNHVMVHFDTNDRKTDQGFKAHYEAVTPDFASQIAGAGGFLQGDQGNLMTPGFPGQSYPNGALYQWRITVPEGERVRLTFTTFDLVPDVCGDFVQIYDGHKAGSSLIGTFCGGSVPKPVESSGNTMVVRFKSDNSLTSKGFQATYTKSSLPPVAIPTTSTAPATTSTKTPPPPTTSGTHRGHILPPLVVSASNTISVTFQSDSRLTDRGFSAE</sequence>
<evidence type="ECO:0000313" key="7">
    <source>
        <dbReference type="EMBL" id="MED6277639.1"/>
    </source>
</evidence>
<reference evidence="7 8" key="1">
    <citation type="submission" date="2021-06" db="EMBL/GenBank/DDBJ databases">
        <authorList>
            <person name="Palmer J.M."/>
        </authorList>
    </citation>
    <scope>NUCLEOTIDE SEQUENCE [LARGE SCALE GENOMIC DNA]</scope>
    <source>
        <strain evidence="7 8">CL_MEX2019</strain>
        <tissue evidence="7">Muscle</tissue>
    </source>
</reference>
<evidence type="ECO:0000256" key="5">
    <source>
        <dbReference type="SAM" id="SignalP"/>
    </source>
</evidence>
<dbReference type="PROSITE" id="PS01180">
    <property type="entry name" value="CUB"/>
    <property type="match status" value="2"/>
</dbReference>
<dbReference type="Pfam" id="PF00431">
    <property type="entry name" value="CUB"/>
    <property type="match status" value="2"/>
</dbReference>
<feature type="region of interest" description="Disordered" evidence="4">
    <location>
        <begin position="203"/>
        <end position="232"/>
    </location>
</feature>
<feature type="chain" id="PRO_5046630539" description="CUB domain-containing protein" evidence="5">
    <location>
        <begin position="18"/>
        <end position="264"/>
    </location>
</feature>
<proteinExistence type="predicted"/>
<protein>
    <recommendedName>
        <fullName evidence="6">CUB domain-containing protein</fullName>
    </recommendedName>
</protein>
<dbReference type="CDD" id="cd00041">
    <property type="entry name" value="CUB"/>
    <property type="match status" value="2"/>
</dbReference>
<dbReference type="Proteomes" id="UP001352852">
    <property type="component" value="Unassembled WGS sequence"/>
</dbReference>
<keyword evidence="2" id="KW-1015">Disulfide bond</keyword>
<accession>A0ABU7DRL1</accession>
<evidence type="ECO:0000313" key="8">
    <source>
        <dbReference type="Proteomes" id="UP001352852"/>
    </source>
</evidence>
<feature type="compositionally biased region" description="Low complexity" evidence="4">
    <location>
        <begin position="203"/>
        <end position="219"/>
    </location>
</feature>
<dbReference type="InterPro" id="IPR035914">
    <property type="entry name" value="Sperma_CUB_dom_sf"/>
</dbReference>
<feature type="domain" description="CUB" evidence="6">
    <location>
        <begin position="88"/>
        <end position="199"/>
    </location>
</feature>
<keyword evidence="8" id="KW-1185">Reference proteome</keyword>
<dbReference type="EMBL" id="JAHUTJ010034003">
    <property type="protein sequence ID" value="MED6277639.1"/>
    <property type="molecule type" value="Genomic_DNA"/>
</dbReference>
<feature type="signal peptide" evidence="5">
    <location>
        <begin position="1"/>
        <end position="17"/>
    </location>
</feature>
<evidence type="ECO:0000256" key="2">
    <source>
        <dbReference type="ARBA" id="ARBA00023157"/>
    </source>
</evidence>
<dbReference type="SMART" id="SM00042">
    <property type="entry name" value="CUB"/>
    <property type="match status" value="2"/>
</dbReference>